<sequence length="116" mass="12964">MKKFGLLVVGVIAGMVLLSNIGPMAILGVMLAITYYSFKRFLKAESIFAKILWATIGLAVLTGVVSNAPAVLGIVAAYLLYVVYKKWNEDKVIMEEEVNDPFVNFEKQWAELKKQY</sequence>
<dbReference type="RefSeq" id="WP_069716584.1">
    <property type="nucleotide sequence ID" value="NZ_MJEH01000012.1"/>
</dbReference>
<evidence type="ECO:0000313" key="2">
    <source>
        <dbReference type="EMBL" id="OEH93371.1"/>
    </source>
</evidence>
<feature type="transmembrane region" description="Helical" evidence="1">
    <location>
        <begin position="7"/>
        <end position="36"/>
    </location>
</feature>
<feature type="transmembrane region" description="Helical" evidence="1">
    <location>
        <begin position="51"/>
        <end position="84"/>
    </location>
</feature>
<dbReference type="STRING" id="1305675.BFG57_12005"/>
<keyword evidence="1" id="KW-1133">Transmembrane helix</keyword>
<keyword evidence="1" id="KW-0812">Transmembrane</keyword>
<keyword evidence="2" id="KW-0969">Cilium</keyword>
<accession>A0A1E5LH10</accession>
<name>A0A1E5LH10_9BACI</name>
<organism evidence="2 3">
    <name type="scientific">Bacillus solimangrovi</name>
    <dbReference type="NCBI Taxonomy" id="1305675"/>
    <lineage>
        <taxon>Bacteria</taxon>
        <taxon>Bacillati</taxon>
        <taxon>Bacillota</taxon>
        <taxon>Bacilli</taxon>
        <taxon>Bacillales</taxon>
        <taxon>Bacillaceae</taxon>
        <taxon>Bacillus</taxon>
    </lineage>
</organism>
<proteinExistence type="predicted"/>
<protein>
    <submittedName>
        <fullName evidence="2">Flagellar basal body rod protein</fullName>
    </submittedName>
</protein>
<keyword evidence="1" id="KW-0472">Membrane</keyword>
<comment type="caution">
    <text evidence="2">The sequence shown here is derived from an EMBL/GenBank/DDBJ whole genome shotgun (WGS) entry which is preliminary data.</text>
</comment>
<dbReference type="Proteomes" id="UP000095209">
    <property type="component" value="Unassembled WGS sequence"/>
</dbReference>
<keyword evidence="2" id="KW-0966">Cell projection</keyword>
<keyword evidence="2" id="KW-0282">Flagellum</keyword>
<gene>
    <name evidence="2" type="ORF">BFG57_12005</name>
</gene>
<evidence type="ECO:0000256" key="1">
    <source>
        <dbReference type="SAM" id="Phobius"/>
    </source>
</evidence>
<dbReference type="EMBL" id="MJEH01000012">
    <property type="protein sequence ID" value="OEH93371.1"/>
    <property type="molecule type" value="Genomic_DNA"/>
</dbReference>
<evidence type="ECO:0000313" key="3">
    <source>
        <dbReference type="Proteomes" id="UP000095209"/>
    </source>
</evidence>
<dbReference type="OrthoDB" id="2971941at2"/>
<reference evidence="2 3" key="1">
    <citation type="submission" date="2016-08" db="EMBL/GenBank/DDBJ databases">
        <title>Genome of Bacillus solimangrovi GH2-4.</title>
        <authorList>
            <person name="Lim S."/>
            <person name="Kim B.-C."/>
        </authorList>
    </citation>
    <scope>NUCLEOTIDE SEQUENCE [LARGE SCALE GENOMIC DNA]</scope>
    <source>
        <strain evidence="2 3">GH2-4</strain>
    </source>
</reference>
<dbReference type="AlphaFoldDB" id="A0A1E5LH10"/>
<keyword evidence="3" id="KW-1185">Reference proteome</keyword>